<name>A0A6P7F7L2_DIAVI</name>
<sequence>MSDVYIVAACRTPIGSFQGQFEKHSAVDLGAVVIAEAIKRANLQPEDVDKVIMGQVLTAGQGQNPARQAALAAKIPTTCPALRLDFLCGSGLSTVASGYQGIKTGDCEIIIAGGQESMTRAQHAAYLRNAKMGNLNLADTLLTDGLHCAINKDTHMGHTAEHLARIYSISREAQDEFACKSQNKAEKAITDGLFEKEIVGVPEKKTGNLIAKDEFPKFGTTVEKLSKLRPCFISNGTVTAGNASGINDGAAAVLLVSEKQLKQRQLTPLARIVGFAEVGVDPMIMGMGPVGAVNNLLKKIGWSKEDVDLYELNEAFAVQSIAVNKELGIDESKINITGGAIALGHPLGCSGTRVLVTLIHNLHRLSLKRGVAALCIGGGMGIALAVEV</sequence>
<dbReference type="AlphaFoldDB" id="A0A6P7F7L2"/>
<evidence type="ECO:0000256" key="1">
    <source>
        <dbReference type="ARBA" id="ARBA00005189"/>
    </source>
</evidence>
<dbReference type="Gene3D" id="3.40.47.10">
    <property type="match status" value="2"/>
</dbReference>
<gene>
    <name evidence="9" type="primary">LOC114326614</name>
</gene>
<dbReference type="PIRSF" id="PIRSF000429">
    <property type="entry name" value="Ac-CoA_Ac_transf"/>
    <property type="match status" value="1"/>
</dbReference>
<proteinExistence type="inferred from homology"/>
<dbReference type="InterPro" id="IPR020613">
    <property type="entry name" value="Thiolase_CS"/>
</dbReference>
<feature type="active site" description="Proton acceptor" evidence="5">
    <location>
        <position position="345"/>
    </location>
</feature>
<dbReference type="FunFam" id="3.40.47.10:FF:000010">
    <property type="entry name" value="Acetyl-CoA acetyltransferase (Thiolase)"/>
    <property type="match status" value="1"/>
</dbReference>
<dbReference type="FunCoup" id="A0A6P7F7L2">
    <property type="interactions" value="644"/>
</dbReference>
<comment type="pathway">
    <text evidence="1">Lipid metabolism.</text>
</comment>
<dbReference type="InterPro" id="IPR016039">
    <property type="entry name" value="Thiolase-like"/>
</dbReference>
<reference evidence="9" key="1">
    <citation type="submission" date="2025-08" db="UniProtKB">
        <authorList>
            <consortium name="RefSeq"/>
        </authorList>
    </citation>
    <scope>IDENTIFICATION</scope>
</reference>
<evidence type="ECO:0000256" key="2">
    <source>
        <dbReference type="ARBA" id="ARBA00010982"/>
    </source>
</evidence>
<dbReference type="Pfam" id="PF02803">
    <property type="entry name" value="Thiolase_C"/>
    <property type="match status" value="1"/>
</dbReference>
<feature type="active site" description="Acyl-thioester intermediate" evidence="5">
    <location>
        <position position="88"/>
    </location>
</feature>
<dbReference type="CDD" id="cd00751">
    <property type="entry name" value="thiolase"/>
    <property type="match status" value="1"/>
</dbReference>
<dbReference type="InterPro" id="IPR020610">
    <property type="entry name" value="Thiolase_AS"/>
</dbReference>
<dbReference type="PROSITE" id="PS00737">
    <property type="entry name" value="THIOLASE_2"/>
    <property type="match status" value="1"/>
</dbReference>
<dbReference type="InParanoid" id="A0A6P7F7L2"/>
<evidence type="ECO:0000259" key="8">
    <source>
        <dbReference type="Pfam" id="PF02803"/>
    </source>
</evidence>
<dbReference type="PANTHER" id="PTHR18919:SF107">
    <property type="entry name" value="ACETYL-COA ACETYLTRANSFERASE, CYTOSOLIC"/>
    <property type="match status" value="1"/>
</dbReference>
<dbReference type="PANTHER" id="PTHR18919">
    <property type="entry name" value="ACETYL-COA C-ACYLTRANSFERASE"/>
    <property type="match status" value="1"/>
</dbReference>
<dbReference type="InterPro" id="IPR020616">
    <property type="entry name" value="Thiolase_N"/>
</dbReference>
<organism evidence="9">
    <name type="scientific">Diabrotica virgifera virgifera</name>
    <name type="common">western corn rootworm</name>
    <dbReference type="NCBI Taxonomy" id="50390"/>
    <lineage>
        <taxon>Eukaryota</taxon>
        <taxon>Metazoa</taxon>
        <taxon>Ecdysozoa</taxon>
        <taxon>Arthropoda</taxon>
        <taxon>Hexapoda</taxon>
        <taxon>Insecta</taxon>
        <taxon>Pterygota</taxon>
        <taxon>Neoptera</taxon>
        <taxon>Endopterygota</taxon>
        <taxon>Coleoptera</taxon>
        <taxon>Polyphaga</taxon>
        <taxon>Cucujiformia</taxon>
        <taxon>Chrysomeloidea</taxon>
        <taxon>Chrysomelidae</taxon>
        <taxon>Galerucinae</taxon>
        <taxon>Diabroticina</taxon>
        <taxon>Diabroticites</taxon>
        <taxon>Diabrotica</taxon>
    </lineage>
</organism>
<dbReference type="OrthoDB" id="5404651at2759"/>
<keyword evidence="3 6" id="KW-0808">Transferase</keyword>
<dbReference type="PROSITE" id="PS00099">
    <property type="entry name" value="THIOLASE_3"/>
    <property type="match status" value="1"/>
</dbReference>
<dbReference type="SUPFAM" id="SSF53901">
    <property type="entry name" value="Thiolase-like"/>
    <property type="match status" value="2"/>
</dbReference>
<keyword evidence="4 6" id="KW-0012">Acyltransferase</keyword>
<evidence type="ECO:0000256" key="4">
    <source>
        <dbReference type="ARBA" id="ARBA00023315"/>
    </source>
</evidence>
<dbReference type="Pfam" id="PF00108">
    <property type="entry name" value="Thiolase_N"/>
    <property type="match status" value="1"/>
</dbReference>
<feature type="active site" description="Proton acceptor" evidence="5">
    <location>
        <position position="375"/>
    </location>
</feature>
<dbReference type="GO" id="GO:0016747">
    <property type="term" value="F:acyltransferase activity, transferring groups other than amino-acyl groups"/>
    <property type="evidence" value="ECO:0007669"/>
    <property type="project" value="InterPro"/>
</dbReference>
<dbReference type="RefSeq" id="XP_028130837.1">
    <property type="nucleotide sequence ID" value="XM_028275036.1"/>
</dbReference>
<dbReference type="NCBIfam" id="TIGR01930">
    <property type="entry name" value="AcCoA-C-Actrans"/>
    <property type="match status" value="1"/>
</dbReference>
<comment type="similarity">
    <text evidence="2 6">Belongs to the thiolase-like superfamily. Thiolase family.</text>
</comment>
<evidence type="ECO:0000256" key="6">
    <source>
        <dbReference type="RuleBase" id="RU003557"/>
    </source>
</evidence>
<accession>A0A6P7F7L2</accession>
<feature type="domain" description="Thiolase C-terminal" evidence="8">
    <location>
        <begin position="266"/>
        <end position="387"/>
    </location>
</feature>
<evidence type="ECO:0000256" key="3">
    <source>
        <dbReference type="ARBA" id="ARBA00022679"/>
    </source>
</evidence>
<dbReference type="InterPro" id="IPR020617">
    <property type="entry name" value="Thiolase_C"/>
</dbReference>
<evidence type="ECO:0000259" key="7">
    <source>
        <dbReference type="Pfam" id="PF00108"/>
    </source>
</evidence>
<evidence type="ECO:0000313" key="9">
    <source>
        <dbReference type="RefSeq" id="XP_028130837.1"/>
    </source>
</evidence>
<feature type="domain" description="Thiolase N-terminal" evidence="7">
    <location>
        <begin position="4"/>
        <end position="258"/>
    </location>
</feature>
<protein>
    <submittedName>
        <fullName evidence="9">Uncharacterized protein LOC114326614</fullName>
    </submittedName>
</protein>
<dbReference type="InterPro" id="IPR002155">
    <property type="entry name" value="Thiolase"/>
</dbReference>
<evidence type="ECO:0000256" key="5">
    <source>
        <dbReference type="PIRSR" id="PIRSR000429-1"/>
    </source>
</evidence>